<comment type="caution">
    <text evidence="2">The sequence shown here is derived from an EMBL/GenBank/DDBJ whole genome shotgun (WGS) entry which is preliminary data.</text>
</comment>
<reference evidence="2 3" key="1">
    <citation type="submission" date="2018-06" db="EMBL/GenBank/DDBJ databases">
        <title>Comparative genomics reveals the genomic features of Rhizophagus irregularis, R. cerebriforme, R. diaphanum and Gigaspora rosea, and their symbiotic lifestyle signature.</title>
        <authorList>
            <person name="Morin E."/>
            <person name="San Clemente H."/>
            <person name="Chen E.C.H."/>
            <person name="De La Providencia I."/>
            <person name="Hainaut M."/>
            <person name="Kuo A."/>
            <person name="Kohler A."/>
            <person name="Murat C."/>
            <person name="Tang N."/>
            <person name="Roy S."/>
            <person name="Loubradou J."/>
            <person name="Henrissat B."/>
            <person name="Grigoriev I.V."/>
            <person name="Corradi N."/>
            <person name="Roux C."/>
            <person name="Martin F.M."/>
        </authorList>
    </citation>
    <scope>NUCLEOTIDE SEQUENCE [LARGE SCALE GENOMIC DNA]</scope>
    <source>
        <strain evidence="2 3">DAOM 227022</strain>
    </source>
</reference>
<accession>A0A397S9I3</accession>
<feature type="transmembrane region" description="Helical" evidence="1">
    <location>
        <begin position="36"/>
        <end position="54"/>
    </location>
</feature>
<evidence type="ECO:0000313" key="2">
    <source>
        <dbReference type="EMBL" id="RIA80975.1"/>
    </source>
</evidence>
<dbReference type="Proteomes" id="UP000265703">
    <property type="component" value="Unassembled WGS sequence"/>
</dbReference>
<name>A0A397S9I3_9GLOM</name>
<keyword evidence="3" id="KW-1185">Reference proteome</keyword>
<keyword evidence="1" id="KW-0472">Membrane</keyword>
<dbReference type="EMBL" id="QKYT01000870">
    <property type="protein sequence ID" value="RIA80975.1"/>
    <property type="molecule type" value="Genomic_DNA"/>
</dbReference>
<proteinExistence type="predicted"/>
<keyword evidence="1" id="KW-1133">Transmembrane helix</keyword>
<dbReference type="AlphaFoldDB" id="A0A397S9I3"/>
<organism evidence="2 3">
    <name type="scientific">Glomus cerebriforme</name>
    <dbReference type="NCBI Taxonomy" id="658196"/>
    <lineage>
        <taxon>Eukaryota</taxon>
        <taxon>Fungi</taxon>
        <taxon>Fungi incertae sedis</taxon>
        <taxon>Mucoromycota</taxon>
        <taxon>Glomeromycotina</taxon>
        <taxon>Glomeromycetes</taxon>
        <taxon>Glomerales</taxon>
        <taxon>Glomeraceae</taxon>
        <taxon>Glomus</taxon>
    </lineage>
</organism>
<evidence type="ECO:0000313" key="3">
    <source>
        <dbReference type="Proteomes" id="UP000265703"/>
    </source>
</evidence>
<gene>
    <name evidence="2" type="ORF">C1645_837770</name>
</gene>
<protein>
    <submittedName>
        <fullName evidence="2">Uncharacterized protein</fullName>
    </submittedName>
</protein>
<evidence type="ECO:0000256" key="1">
    <source>
        <dbReference type="SAM" id="Phobius"/>
    </source>
</evidence>
<sequence length="56" mass="6642">MELLWNTSEYTRESNKKVALKCLNNSQNINEFLNEVITIFMIGVYGFHYLYSFLSN</sequence>
<keyword evidence="1" id="KW-0812">Transmembrane</keyword>